<comment type="caution">
    <text evidence="2">The sequence shown here is derived from an EMBL/GenBank/DDBJ whole genome shotgun (WGS) entry which is preliminary data.</text>
</comment>
<dbReference type="PANTHER" id="PTHR21366:SF14">
    <property type="entry name" value="GLYOXALASE DOMAIN-CONTAINING PROTEIN 5"/>
    <property type="match status" value="1"/>
</dbReference>
<feature type="domain" description="VOC" evidence="1">
    <location>
        <begin position="4"/>
        <end position="131"/>
    </location>
</feature>
<keyword evidence="2" id="KW-0223">Dioxygenase</keyword>
<dbReference type="InterPro" id="IPR029068">
    <property type="entry name" value="Glyas_Bleomycin-R_OHBP_Dase"/>
</dbReference>
<proteinExistence type="predicted"/>
<dbReference type="RefSeq" id="WP_184816258.1">
    <property type="nucleotide sequence ID" value="NZ_JACHJQ010000012.1"/>
</dbReference>
<protein>
    <submittedName>
        <fullName evidence="2">Catechol 2,3-dioxygenase-like lactoylglutathione lyase family enzyme</fullName>
    </submittedName>
</protein>
<dbReference type="SUPFAM" id="SSF54593">
    <property type="entry name" value="Glyoxalase/Bleomycin resistance protein/Dihydroxybiphenyl dioxygenase"/>
    <property type="match status" value="1"/>
</dbReference>
<keyword evidence="2" id="KW-0456">Lyase</keyword>
<name>A0A7W7VJ51_9PSEU</name>
<organism evidence="2 3">
    <name type="scientific">Actinophytocola algeriensis</name>
    <dbReference type="NCBI Taxonomy" id="1768010"/>
    <lineage>
        <taxon>Bacteria</taxon>
        <taxon>Bacillati</taxon>
        <taxon>Actinomycetota</taxon>
        <taxon>Actinomycetes</taxon>
        <taxon>Pseudonocardiales</taxon>
        <taxon>Pseudonocardiaceae</taxon>
    </lineage>
</organism>
<dbReference type="EMBL" id="JACHJQ010000012">
    <property type="protein sequence ID" value="MBB4912252.1"/>
    <property type="molecule type" value="Genomic_DNA"/>
</dbReference>
<evidence type="ECO:0000313" key="2">
    <source>
        <dbReference type="EMBL" id="MBB4912252.1"/>
    </source>
</evidence>
<dbReference type="Pfam" id="PF00903">
    <property type="entry name" value="Glyoxalase"/>
    <property type="match status" value="1"/>
</dbReference>
<dbReference type="InterPro" id="IPR037523">
    <property type="entry name" value="VOC_core"/>
</dbReference>
<sequence length="132" mass="15250">MTWRMHHMNIPAHDIDASAEFYENVLGMTPSRPPFRADYDPGRKIGWFETEGSAQLHLAKPDPNFAQRNGMHVNPTVNGHVAIEVDDLDAVKERLRERGLYFADPGNWALRDYRQIYFLDPSMNCVEVNQHL</sequence>
<dbReference type="PROSITE" id="PS51819">
    <property type="entry name" value="VOC"/>
    <property type="match status" value="1"/>
</dbReference>
<dbReference type="InterPro" id="IPR050383">
    <property type="entry name" value="GlyoxalaseI/FosfomycinResist"/>
</dbReference>
<dbReference type="Gene3D" id="3.10.180.10">
    <property type="entry name" value="2,3-Dihydroxybiphenyl 1,2-Dioxygenase, domain 1"/>
    <property type="match status" value="1"/>
</dbReference>
<dbReference type="GO" id="GO:0051213">
    <property type="term" value="F:dioxygenase activity"/>
    <property type="evidence" value="ECO:0007669"/>
    <property type="project" value="UniProtKB-KW"/>
</dbReference>
<evidence type="ECO:0000313" key="3">
    <source>
        <dbReference type="Proteomes" id="UP000520767"/>
    </source>
</evidence>
<evidence type="ECO:0000259" key="1">
    <source>
        <dbReference type="PROSITE" id="PS51819"/>
    </source>
</evidence>
<keyword evidence="3" id="KW-1185">Reference proteome</keyword>
<gene>
    <name evidence="2" type="ORF">FHR82_008523</name>
</gene>
<dbReference type="GO" id="GO:0016829">
    <property type="term" value="F:lyase activity"/>
    <property type="evidence" value="ECO:0007669"/>
    <property type="project" value="UniProtKB-KW"/>
</dbReference>
<keyword evidence="2" id="KW-0560">Oxidoreductase</keyword>
<reference evidence="2 3" key="1">
    <citation type="submission" date="2020-08" db="EMBL/GenBank/DDBJ databases">
        <title>Genomic Encyclopedia of Type Strains, Phase III (KMG-III): the genomes of soil and plant-associated and newly described type strains.</title>
        <authorList>
            <person name="Whitman W."/>
        </authorList>
    </citation>
    <scope>NUCLEOTIDE SEQUENCE [LARGE SCALE GENOMIC DNA]</scope>
    <source>
        <strain evidence="2 3">CECT 8960</strain>
    </source>
</reference>
<dbReference type="Proteomes" id="UP000520767">
    <property type="component" value="Unassembled WGS sequence"/>
</dbReference>
<accession>A0A7W7VJ51</accession>
<dbReference type="AlphaFoldDB" id="A0A7W7VJ51"/>
<dbReference type="PANTHER" id="PTHR21366">
    <property type="entry name" value="GLYOXALASE FAMILY PROTEIN"/>
    <property type="match status" value="1"/>
</dbReference>
<dbReference type="InterPro" id="IPR004360">
    <property type="entry name" value="Glyas_Fos-R_dOase_dom"/>
</dbReference>